<name>A0A1R3KEV5_COCAP</name>
<organism evidence="1 2">
    <name type="scientific">Corchorus capsularis</name>
    <name type="common">Jute</name>
    <dbReference type="NCBI Taxonomy" id="210143"/>
    <lineage>
        <taxon>Eukaryota</taxon>
        <taxon>Viridiplantae</taxon>
        <taxon>Streptophyta</taxon>
        <taxon>Embryophyta</taxon>
        <taxon>Tracheophyta</taxon>
        <taxon>Spermatophyta</taxon>
        <taxon>Magnoliopsida</taxon>
        <taxon>eudicotyledons</taxon>
        <taxon>Gunneridae</taxon>
        <taxon>Pentapetalae</taxon>
        <taxon>rosids</taxon>
        <taxon>malvids</taxon>
        <taxon>Malvales</taxon>
        <taxon>Malvaceae</taxon>
        <taxon>Grewioideae</taxon>
        <taxon>Apeibeae</taxon>
        <taxon>Corchorus</taxon>
    </lineage>
</organism>
<proteinExistence type="predicted"/>
<accession>A0A1R3KEV5</accession>
<dbReference type="EMBL" id="AWWV01005287">
    <property type="protein sequence ID" value="OMP05613.1"/>
    <property type="molecule type" value="Genomic_DNA"/>
</dbReference>
<dbReference type="Proteomes" id="UP000188268">
    <property type="component" value="Unassembled WGS sequence"/>
</dbReference>
<gene>
    <name evidence="1" type="ORF">CCACVL1_01860</name>
</gene>
<sequence length="29" mass="3082">MALTLSISNALFKGSHIFTIGLDKGFKGN</sequence>
<evidence type="ECO:0000313" key="2">
    <source>
        <dbReference type="Proteomes" id="UP000188268"/>
    </source>
</evidence>
<keyword evidence="2" id="KW-1185">Reference proteome</keyword>
<dbReference type="AlphaFoldDB" id="A0A1R3KEV5"/>
<dbReference type="Gramene" id="OMP05613">
    <property type="protein sequence ID" value="OMP05613"/>
    <property type="gene ID" value="CCACVL1_01860"/>
</dbReference>
<protein>
    <submittedName>
        <fullName evidence="1">Uncharacterized protein</fullName>
    </submittedName>
</protein>
<evidence type="ECO:0000313" key="1">
    <source>
        <dbReference type="EMBL" id="OMP05613.1"/>
    </source>
</evidence>
<reference evidence="1 2" key="1">
    <citation type="submission" date="2013-09" db="EMBL/GenBank/DDBJ databases">
        <title>Corchorus capsularis genome sequencing.</title>
        <authorList>
            <person name="Alam M."/>
            <person name="Haque M.S."/>
            <person name="Islam M.S."/>
            <person name="Emdad E.M."/>
            <person name="Islam M.M."/>
            <person name="Ahmed B."/>
            <person name="Halim A."/>
            <person name="Hossen Q.M.M."/>
            <person name="Hossain M.Z."/>
            <person name="Ahmed R."/>
            <person name="Khan M.M."/>
            <person name="Islam R."/>
            <person name="Rashid M.M."/>
            <person name="Khan S.A."/>
            <person name="Rahman M.S."/>
            <person name="Alam M."/>
        </authorList>
    </citation>
    <scope>NUCLEOTIDE SEQUENCE [LARGE SCALE GENOMIC DNA]</scope>
    <source>
        <strain evidence="2">cv. CVL-1</strain>
        <tissue evidence="1">Whole seedling</tissue>
    </source>
</reference>
<comment type="caution">
    <text evidence="1">The sequence shown here is derived from an EMBL/GenBank/DDBJ whole genome shotgun (WGS) entry which is preliminary data.</text>
</comment>